<sequence>MTSTVRHEYSSNVVRELHPTTTTTSNFQTKLDDKLDYLLEDLQASVSRPGSSLGQPITQHQSSSSQHVHYLQPANSTTVLRERSTSPVTTGQKKYYTATSKYEYKSGSSSGGGGGGKFSGGNVTDSTVTDVYKQNINQLDNLLSDLERERDSTLDRKRTIKTLESNVNIDPTLEPGQQKLVKTTTFHQTGEKRVARELLYDPPGTEVVRHSRTRHRSPGWDNRAVDFVDSGVDRLDSSLQPNVRSEHYYTESKELSHLPRSPKVHYSEHVSQSVGADAVRKLDIDDQLLPTPNTKVTTTVRTYTYELPEEPETGLINKKIHMKDEAFNRTTTLPSIRAERDIPRDVEMLPPGGSHSLTTYRQDANDYPTVVNGVPATASSKSMFYKKESKSSNTTYYPGQPDPSLLPRLTSPVDDGTGRPVHVYQEQITHKGPPGGPTPSDPYGMNTVTYRYQTSQTNANVRYPPPEREPLLPAFPVDGVDHRHPDANPPKRVEDLMATFGDTSTTEINYSTRREVAEKPITPTRIEDKQRTLVPIKQDDDVARDSSKNVAGSPVYYPPGHEMFEKKEEAAVWKAGGGYARGRGEYEYKAEAKSKSKSKSGAAVVPVCLPLCCAMPCSIM</sequence>
<evidence type="ECO:0000313" key="3">
    <source>
        <dbReference type="EMBL" id="SSX10690.1"/>
    </source>
</evidence>
<feature type="region of interest" description="Disordered" evidence="2">
    <location>
        <begin position="1"/>
        <end position="26"/>
    </location>
</feature>
<feature type="region of interest" description="Disordered" evidence="2">
    <location>
        <begin position="47"/>
        <end position="92"/>
    </location>
</feature>
<dbReference type="OMA" id="DRIIYPP"/>
<feature type="compositionally biased region" description="Low complexity" evidence="2">
    <location>
        <begin position="59"/>
        <end position="69"/>
    </location>
</feature>
<keyword evidence="1" id="KW-0175">Coiled coil</keyword>
<dbReference type="PANTHER" id="PTHR41156">
    <property type="entry name" value="AGAP006184-PA"/>
    <property type="match status" value="1"/>
</dbReference>
<feature type="coiled-coil region" evidence="1">
    <location>
        <begin position="129"/>
        <end position="156"/>
    </location>
</feature>
<accession>A0A336L0Q9</accession>
<evidence type="ECO:0000256" key="2">
    <source>
        <dbReference type="SAM" id="MobiDB-lite"/>
    </source>
</evidence>
<feature type="compositionally biased region" description="Polar residues" evidence="2">
    <location>
        <begin position="47"/>
        <end position="58"/>
    </location>
</feature>
<reference evidence="3" key="1">
    <citation type="submission" date="2018-04" db="EMBL/GenBank/DDBJ databases">
        <authorList>
            <person name="Go L.Y."/>
            <person name="Mitchell J.A."/>
        </authorList>
    </citation>
    <scope>NUCLEOTIDE SEQUENCE</scope>
    <source>
        <tissue evidence="3">Whole organism</tissue>
    </source>
</reference>
<evidence type="ECO:0000256" key="1">
    <source>
        <dbReference type="SAM" id="Coils"/>
    </source>
</evidence>
<dbReference type="PANTHER" id="PTHR41156:SF1">
    <property type="entry name" value="ZASP-LIKE MOTIF DOMAIN-CONTAINING PROTEIN"/>
    <property type="match status" value="1"/>
</dbReference>
<proteinExistence type="predicted"/>
<organism evidence="3">
    <name type="scientific">Culicoides sonorensis</name>
    <name type="common">Biting midge</name>
    <dbReference type="NCBI Taxonomy" id="179676"/>
    <lineage>
        <taxon>Eukaryota</taxon>
        <taxon>Metazoa</taxon>
        <taxon>Ecdysozoa</taxon>
        <taxon>Arthropoda</taxon>
        <taxon>Hexapoda</taxon>
        <taxon>Insecta</taxon>
        <taxon>Pterygota</taxon>
        <taxon>Neoptera</taxon>
        <taxon>Endopterygota</taxon>
        <taxon>Diptera</taxon>
        <taxon>Nematocera</taxon>
        <taxon>Chironomoidea</taxon>
        <taxon>Ceratopogonidae</taxon>
        <taxon>Ceratopogoninae</taxon>
        <taxon>Culicoides</taxon>
        <taxon>Monoculicoides</taxon>
    </lineage>
</organism>
<name>A0A336L0Q9_CULSO</name>
<reference evidence="4" key="2">
    <citation type="submission" date="2018-07" db="EMBL/GenBank/DDBJ databases">
        <authorList>
            <person name="Quirk P.G."/>
            <person name="Krulwich T.A."/>
        </authorList>
    </citation>
    <scope>NUCLEOTIDE SEQUENCE</scope>
</reference>
<protein>
    <submittedName>
        <fullName evidence="3">CSON002369 protein</fullName>
    </submittedName>
</protein>
<dbReference type="VEuPathDB" id="VectorBase:CSON002369"/>
<dbReference type="EMBL" id="UFQT01001398">
    <property type="protein sequence ID" value="SSX30372.1"/>
    <property type="molecule type" value="Genomic_DNA"/>
</dbReference>
<dbReference type="EMBL" id="UFQS01001398">
    <property type="protein sequence ID" value="SSX10690.1"/>
    <property type="molecule type" value="Genomic_DNA"/>
</dbReference>
<feature type="compositionally biased region" description="Polar residues" evidence="2">
    <location>
        <begin position="73"/>
        <end position="92"/>
    </location>
</feature>
<evidence type="ECO:0000313" key="4">
    <source>
        <dbReference type="EMBL" id="SSX30372.1"/>
    </source>
</evidence>
<dbReference type="AlphaFoldDB" id="A0A336L0Q9"/>
<gene>
    <name evidence="3" type="primary">CSON002369</name>
</gene>